<keyword evidence="11" id="KW-0347">Helicase</keyword>
<dbReference type="InterPro" id="IPR014001">
    <property type="entry name" value="Helicase_ATP-bd"/>
</dbReference>
<name>A0A4U7AP47_9PEZI</name>
<evidence type="ECO:0000259" key="9">
    <source>
        <dbReference type="PROSITE" id="PS51192"/>
    </source>
</evidence>
<comment type="caution">
    <text evidence="11">The sequence shown here is derived from an EMBL/GenBank/DDBJ whole genome shotgun (WGS) entry which is preliminary data.</text>
</comment>
<feature type="compositionally biased region" description="Low complexity" evidence="8">
    <location>
        <begin position="1038"/>
        <end position="1050"/>
    </location>
</feature>
<dbReference type="Pfam" id="PF00271">
    <property type="entry name" value="Helicase_C"/>
    <property type="match status" value="1"/>
</dbReference>
<evidence type="ECO:0000256" key="1">
    <source>
        <dbReference type="ARBA" id="ARBA00005446"/>
    </source>
</evidence>
<evidence type="ECO:0000256" key="3">
    <source>
        <dbReference type="ARBA" id="ARBA00022840"/>
    </source>
</evidence>
<evidence type="ECO:0000256" key="6">
    <source>
        <dbReference type="ARBA" id="ARBA00034617"/>
    </source>
</evidence>
<feature type="region of interest" description="Disordered" evidence="8">
    <location>
        <begin position="968"/>
        <end position="1014"/>
    </location>
</feature>
<dbReference type="Proteomes" id="UP000308133">
    <property type="component" value="Unassembled WGS sequence"/>
</dbReference>
<accession>A0A4U7AP47</accession>
<dbReference type="InterPro" id="IPR027417">
    <property type="entry name" value="P-loop_NTPase"/>
</dbReference>
<feature type="domain" description="Helicase ATP-binding" evidence="9">
    <location>
        <begin position="99"/>
        <end position="282"/>
    </location>
</feature>
<dbReference type="GO" id="GO:0000724">
    <property type="term" value="P:double-strand break repair via homologous recombination"/>
    <property type="evidence" value="ECO:0007669"/>
    <property type="project" value="TreeGrafter"/>
</dbReference>
<feature type="region of interest" description="Disordered" evidence="8">
    <location>
        <begin position="1030"/>
        <end position="1070"/>
    </location>
</feature>
<feature type="compositionally biased region" description="Low complexity" evidence="8">
    <location>
        <begin position="987"/>
        <end position="1011"/>
    </location>
</feature>
<organism evidence="11 12">
    <name type="scientific">Elsinoe australis</name>
    <dbReference type="NCBI Taxonomy" id="40998"/>
    <lineage>
        <taxon>Eukaryota</taxon>
        <taxon>Fungi</taxon>
        <taxon>Dikarya</taxon>
        <taxon>Ascomycota</taxon>
        <taxon>Pezizomycotina</taxon>
        <taxon>Dothideomycetes</taxon>
        <taxon>Dothideomycetidae</taxon>
        <taxon>Myriangiales</taxon>
        <taxon>Elsinoaceae</taxon>
        <taxon>Elsinoe</taxon>
    </lineage>
</organism>
<feature type="region of interest" description="Disordered" evidence="8">
    <location>
        <begin position="513"/>
        <end position="561"/>
    </location>
</feature>
<dbReference type="SMART" id="SM00487">
    <property type="entry name" value="DEXDc"/>
    <property type="match status" value="1"/>
</dbReference>
<feature type="compositionally biased region" description="Low complexity" evidence="8">
    <location>
        <begin position="760"/>
        <end position="771"/>
    </location>
</feature>
<feature type="domain" description="Helicase C-terminal" evidence="10">
    <location>
        <begin position="334"/>
        <end position="521"/>
    </location>
</feature>
<dbReference type="Pfam" id="PF00270">
    <property type="entry name" value="DEAD"/>
    <property type="match status" value="1"/>
</dbReference>
<dbReference type="GO" id="GO:0009378">
    <property type="term" value="F:four-way junction helicase activity"/>
    <property type="evidence" value="ECO:0007669"/>
    <property type="project" value="TreeGrafter"/>
</dbReference>
<evidence type="ECO:0000313" key="11">
    <source>
        <dbReference type="EMBL" id="TKX19669.1"/>
    </source>
</evidence>
<dbReference type="InterPro" id="IPR001650">
    <property type="entry name" value="Helicase_C-like"/>
</dbReference>
<dbReference type="PROSITE" id="PS51192">
    <property type="entry name" value="HELICASE_ATP_BIND_1"/>
    <property type="match status" value="1"/>
</dbReference>
<dbReference type="GO" id="GO:0043138">
    <property type="term" value="F:3'-5' DNA helicase activity"/>
    <property type="evidence" value="ECO:0007669"/>
    <property type="project" value="UniProtKB-EC"/>
</dbReference>
<feature type="region of interest" description="Disordered" evidence="8">
    <location>
        <begin position="760"/>
        <end position="781"/>
    </location>
</feature>
<proteinExistence type="inferred from homology"/>
<evidence type="ECO:0000256" key="7">
    <source>
        <dbReference type="ARBA" id="ARBA00034808"/>
    </source>
</evidence>
<evidence type="ECO:0000313" key="12">
    <source>
        <dbReference type="Proteomes" id="UP000308133"/>
    </source>
</evidence>
<feature type="compositionally biased region" description="Acidic residues" evidence="8">
    <location>
        <begin position="524"/>
        <end position="536"/>
    </location>
</feature>
<dbReference type="PANTHER" id="PTHR13710">
    <property type="entry name" value="DNA HELICASE RECQ FAMILY MEMBER"/>
    <property type="match status" value="1"/>
</dbReference>
<comment type="similarity">
    <text evidence="1">Belongs to the helicase family. RecQ subfamily.</text>
</comment>
<evidence type="ECO:0000256" key="4">
    <source>
        <dbReference type="ARBA" id="ARBA00023125"/>
    </source>
</evidence>
<comment type="catalytic activity">
    <reaction evidence="6">
        <text>Couples ATP hydrolysis with the unwinding of duplex DNA by translocating in the 3'-5' direction.</text>
        <dbReference type="EC" id="5.6.2.4"/>
    </reaction>
</comment>
<dbReference type="EC" id="5.6.2.4" evidence="7"/>
<evidence type="ECO:0000256" key="2">
    <source>
        <dbReference type="ARBA" id="ARBA00022741"/>
    </source>
</evidence>
<dbReference type="GO" id="GO:0003677">
    <property type="term" value="F:DNA binding"/>
    <property type="evidence" value="ECO:0007669"/>
    <property type="project" value="UniProtKB-KW"/>
</dbReference>
<gene>
    <name evidence="11" type="ORF">C1H76_8155</name>
</gene>
<dbReference type="AlphaFoldDB" id="A0A4U7AP47"/>
<dbReference type="SUPFAM" id="SSF52540">
    <property type="entry name" value="P-loop containing nucleoside triphosphate hydrolases"/>
    <property type="match status" value="1"/>
</dbReference>
<dbReference type="PROSITE" id="PS51194">
    <property type="entry name" value="HELICASE_CTER"/>
    <property type="match status" value="1"/>
</dbReference>
<protein>
    <recommendedName>
        <fullName evidence="7">DNA 3'-5' helicase</fullName>
        <ecNumber evidence="7">5.6.2.4</ecNumber>
    </recommendedName>
</protein>
<evidence type="ECO:0000259" key="10">
    <source>
        <dbReference type="PROSITE" id="PS51194"/>
    </source>
</evidence>
<evidence type="ECO:0000256" key="5">
    <source>
        <dbReference type="ARBA" id="ARBA00023235"/>
    </source>
</evidence>
<keyword evidence="4" id="KW-0238">DNA-binding</keyword>
<keyword evidence="5" id="KW-0413">Isomerase</keyword>
<dbReference type="EMBL" id="PTQR01000108">
    <property type="protein sequence ID" value="TKX19669.1"/>
    <property type="molecule type" value="Genomic_DNA"/>
</dbReference>
<dbReference type="GO" id="GO:0005737">
    <property type="term" value="C:cytoplasm"/>
    <property type="evidence" value="ECO:0007669"/>
    <property type="project" value="TreeGrafter"/>
</dbReference>
<dbReference type="InterPro" id="IPR011545">
    <property type="entry name" value="DEAD/DEAH_box_helicase_dom"/>
</dbReference>
<keyword evidence="3" id="KW-0067">ATP-binding</keyword>
<dbReference type="Gene3D" id="3.40.50.300">
    <property type="entry name" value="P-loop containing nucleotide triphosphate hydrolases"/>
    <property type="match status" value="2"/>
</dbReference>
<sequence length="1247" mass="137129">MAPASIRRLQHQQTVSLASSPSTTPECLVSYGPSIADWIPKMLDMSLQQVRCVVSEGRKPANVSYQKQIVFKGLQLLLRWMDPDGNERTPRDMQVLALRRLIYIRADTLLIASTGYGKSITFFAYSFLTGEITLQIVPLLRLGEQQHQQIEELFARSKGSPPREFTYSCLIDGEHGAGIRAEKIRHVEAASFEYVLLGPEQAATTSVRKAIKSPAMQGRIGLVVVDEVHLVEAWKDFRHNYTIISQLRAILPDRVTWFGCTATLPSNVERSVLRGAGFRPIGCGRYNTEIMRTSIDRPNVAMIFVEQKHSISASVYLSSLLRHATLFGNPSPGRIEKTIVFADSRKAVYTHTTALQEALVALTAGRTDERKYTWEPGPYCVKDVVQHYHAHLPRVDKELRWKVYTKSDSTLRVFVATSSLGLGMDDPETTRVVIVGFPIGRSLSEAIQRLGRAGRNGAQSKGYLLLPAWAFLPEKVVSSQATSSSQGRRRDHLHTLANAPRIPSLLRLSMTSTTPSDMSILPSNDDDPAGDPTDDADNPRPGSPSRRSGLTNQERRDNLPEPWKQVLAGKCYRDICLKLHGEMKLPAAARSRPPPAGYCCSKCDRELLNDGLVPPPPKVKDVDGPGIYVPSKPTSGTRSAYALIKLEDWCRREVASVFKSSNRQQYIPIDVFMPPPLRWEAVALFRGIVEDRASYLPDAKALVTRNPAFGNWKYWSTHGERLNSFLNGIAPDVFSQPSRVNKKANSKQLLGRDSGMAINQAAQPSQNSSSPEGTQRRSDERLAVECAEAYESSQTSDAFATQLDSTVTFEDTRATECDADFTKRKTCSECFRKHEKCTPVDPALILSINQAYLAHQTLAALRLDPNSPRSVSQHNDAAEHAAAMDLALVNHKNALARDAAAAVGPDISTLSGVELERVKVEEIRKTRLAITSFGNAFREWISDNPVAPPLAQVPASIPTLAKKRKAAVVSPAATPPPSSRKADKRPCAVSPVSPSPSHAPAAVPKASALKSINPATPRAKKVGFTIPDTSLSAHEPRATAMASSATASRANGNAALQKAHGPASVEGDPPSYEALSDQMIAASQAALGDLATAGELDFSRLDVEMGGDDVDLSLQLAREAEERVIEDLSAEEVSLRYRTVRDRLLRCPELQERKTLFIRAAILGNDLHERLSATKFDAFSYDVHKAAHIQFEKVVRDLDQEDVYKQLNLLQLDLMEGERSDDPVYGRSLGRDIKTLEVLLGLANTHE</sequence>
<dbReference type="PANTHER" id="PTHR13710:SF105">
    <property type="entry name" value="ATP-DEPENDENT DNA HELICASE Q1"/>
    <property type="match status" value="1"/>
</dbReference>
<reference evidence="11 12" key="1">
    <citation type="submission" date="2018-02" db="EMBL/GenBank/DDBJ databases">
        <title>Draft genome sequences of Elsinoe sp., causing black scab on jojoba.</title>
        <authorList>
            <person name="Stodart B."/>
            <person name="Jeffress S."/>
            <person name="Ash G."/>
            <person name="Arun Chinnappa K."/>
        </authorList>
    </citation>
    <scope>NUCLEOTIDE SEQUENCE [LARGE SCALE GENOMIC DNA]</scope>
    <source>
        <strain evidence="11 12">Hillstone_2</strain>
    </source>
</reference>
<evidence type="ECO:0000256" key="8">
    <source>
        <dbReference type="SAM" id="MobiDB-lite"/>
    </source>
</evidence>
<keyword evidence="11" id="KW-0378">Hydrolase</keyword>
<dbReference type="GO" id="GO:0005694">
    <property type="term" value="C:chromosome"/>
    <property type="evidence" value="ECO:0007669"/>
    <property type="project" value="TreeGrafter"/>
</dbReference>
<dbReference type="GO" id="GO:0005524">
    <property type="term" value="F:ATP binding"/>
    <property type="evidence" value="ECO:0007669"/>
    <property type="project" value="UniProtKB-KW"/>
</dbReference>
<dbReference type="SMART" id="SM00490">
    <property type="entry name" value="HELICc"/>
    <property type="match status" value="1"/>
</dbReference>
<keyword evidence="2" id="KW-0547">Nucleotide-binding</keyword>